<accession>E0UND9</accession>
<sequence length="237" mass="25628" precursor="true">MIKRVILIGFISAIGLLAFQVRSVIASDNILEDLIGQFIDLKSEWLAVANGFEQRMEAWLQSQLNINLDENIIGELGLPDPQDLRNFIEETFSTDGGIIEQGPLAANNEDREATRALAQETLSKEGQQELIDKLNFVEATTQQAISSGQDAQSRTVTQEVLKDMALQNAQIASSLAVLTSQTVDASTKQDMANLNLANISSSIDSQNLREQANSAGAANSLLQIGGFASAGLDYSKK</sequence>
<dbReference type="HOGENOM" id="CLU_102547_0_0_3"/>
<gene>
    <name evidence="1" type="ordered locus">Cyan7822_6816</name>
</gene>
<keyword evidence="2" id="KW-1185">Reference proteome</keyword>
<proteinExistence type="predicted"/>
<dbReference type="Proteomes" id="UP000008206">
    <property type="component" value="Plasmid Cy782203"/>
</dbReference>
<dbReference type="OrthoDB" id="571842at2"/>
<dbReference type="EMBL" id="CP002201">
    <property type="protein sequence ID" value="ADN18469.1"/>
    <property type="molecule type" value="Genomic_DNA"/>
</dbReference>
<name>E0UND9_GLOV7</name>
<evidence type="ECO:0000313" key="1">
    <source>
        <dbReference type="EMBL" id="ADN18469.1"/>
    </source>
</evidence>
<protein>
    <submittedName>
        <fullName evidence="1">Uncharacterized protein</fullName>
    </submittedName>
</protein>
<dbReference type="AlphaFoldDB" id="E0UND9"/>
<dbReference type="RefSeq" id="WP_013325595.1">
    <property type="nucleotide sequence ID" value="NC_014502.1"/>
</dbReference>
<keyword evidence="1" id="KW-0614">Plasmid</keyword>
<geneLocation type="plasmid" evidence="1 2">
    <name>Cy782203</name>
</geneLocation>
<evidence type="ECO:0000313" key="2">
    <source>
        <dbReference type="Proteomes" id="UP000008206"/>
    </source>
</evidence>
<dbReference type="KEGG" id="cyj:Cyan7822_6816"/>
<reference evidence="2" key="1">
    <citation type="journal article" date="2011" name="MBio">
        <title>Novel metabolic attributes of the genus Cyanothece, comprising a group of unicellular nitrogen-fixing Cyanobacteria.</title>
        <authorList>
            <person name="Bandyopadhyay A."/>
            <person name="Elvitigala T."/>
            <person name="Welsh E."/>
            <person name="Stockel J."/>
            <person name="Liberton M."/>
            <person name="Min H."/>
            <person name="Sherman L.A."/>
            <person name="Pakrasi H.B."/>
        </authorList>
    </citation>
    <scope>NUCLEOTIDE SEQUENCE [LARGE SCALE GENOMIC DNA]</scope>
    <source>
        <strain evidence="2">PCC 7822</strain>
        <plasmid evidence="2">Cy782203</plasmid>
    </source>
</reference>
<organism evidence="1 2">
    <name type="scientific">Gloeothece verrucosa (strain PCC 7822)</name>
    <name type="common">Cyanothece sp. (strain PCC 7822)</name>
    <dbReference type="NCBI Taxonomy" id="497965"/>
    <lineage>
        <taxon>Bacteria</taxon>
        <taxon>Bacillati</taxon>
        <taxon>Cyanobacteriota</taxon>
        <taxon>Cyanophyceae</taxon>
        <taxon>Oscillatoriophycideae</taxon>
        <taxon>Chroococcales</taxon>
        <taxon>Aphanothecaceae</taxon>
        <taxon>Gloeothece</taxon>
        <taxon>Gloeothece verrucosa</taxon>
    </lineage>
</organism>